<feature type="domain" description="GLMA-like second" evidence="4">
    <location>
        <begin position="459"/>
        <end position="559"/>
    </location>
</feature>
<evidence type="ECO:0000259" key="4">
    <source>
        <dbReference type="Pfam" id="PF22369"/>
    </source>
</evidence>
<dbReference type="InterPro" id="IPR029062">
    <property type="entry name" value="Class_I_gatase-like"/>
</dbReference>
<dbReference type="Pfam" id="PF22369">
    <property type="entry name" value="GLMA_2nd"/>
    <property type="match status" value="1"/>
</dbReference>
<dbReference type="SUPFAM" id="SSF51445">
    <property type="entry name" value="(Trans)glycosidases"/>
    <property type="match status" value="1"/>
</dbReference>
<protein>
    <submittedName>
        <fullName evidence="5">Beta-galactosidase</fullName>
        <ecNumber evidence="5">3.2.1.23</ecNumber>
    </submittedName>
</protein>
<evidence type="ECO:0000256" key="2">
    <source>
        <dbReference type="RuleBase" id="RU003679"/>
    </source>
</evidence>
<sequence>MDDNLEVKLNSNSILIGENPVFLFSSEFHYYIIPQEKWNEEIKNLKKIGFNAITIYIPWNFHEKIEGEFDFKSSNCNLKKLFHLCAKNNILIYIKSGPRSSQAIQNSGYPLWLFENYNEILDSPFPGKKTSEKNQKDLNNQKTPIISILHPKYLEKVHNWYKKIFSLIENYQYPKGNIILIQFEDDLLYNFDEMYFSFGYSQFNQKLYRKWLKNKYLLIPIFNEIYLSDYKDFEDILPPSPPLNLKHPIKEIIPYIEWLEFKESILNQYIGELFDFFNEFNINLPLILNLWSYKSPISVNSLKHSISLKQNRNPFTISLNFYPIVFKSQVNVNCYINWHSEWLKSQSSGPTFISKIQECIFGQKFVCKNTQNILRLSLAHGIKALSFVQPQLPEQIQFQSSKRFREIQNFKQFIDLHLKSLIESKKVYDPLTLAYYHPVTRLKSFTPPINSQSFSFPINYEHLKYSYKNLMQLFTKTFLQYDVIDLQNITNEELDRKPFLILYFLGWLEHKIMIKLLKYVENGGTLITFGDIPSLNENLEFDDLISNLYGAKCLQEIQDYEGCTLIFEESTELFNDIENIFEYEITKLKDVHILAHKGKSRHILAFSRKVNGGKIIHCGIMPKKEISSLKLLNLLLEEADFPIQNISATNECVAIQNATSIDERFITVGNLKSAPIKSVSFTFYNPLSQIFPKNLVINEITLPPNTFSTWHAFKQISEDVIIHYCTGEIYAIINKNDEHTISIRFLAHPSFPNDFTGKISIWMSKNASKIEIEKGTIKISEEKSVRNYKEFKEFTILSNCESSFSFQIEKENFTFKIQKYFVPGDEK</sequence>
<keyword evidence="5" id="KW-0326">Glycosidase</keyword>
<dbReference type="Pfam" id="PF01301">
    <property type="entry name" value="Glyco_hydro_35"/>
    <property type="match status" value="1"/>
</dbReference>
<comment type="similarity">
    <text evidence="1 2">Belongs to the glycosyl hydrolase 35 family.</text>
</comment>
<dbReference type="Gene3D" id="3.20.20.80">
    <property type="entry name" value="Glycosidases"/>
    <property type="match status" value="1"/>
</dbReference>
<evidence type="ECO:0000313" key="6">
    <source>
        <dbReference type="Proteomes" id="UP000321408"/>
    </source>
</evidence>
<feature type="domain" description="Glycoside hydrolase 35 catalytic" evidence="3">
    <location>
        <begin position="14"/>
        <end position="117"/>
    </location>
</feature>
<dbReference type="AlphaFoldDB" id="A0A5B9D869"/>
<dbReference type="Gene3D" id="3.40.50.880">
    <property type="match status" value="1"/>
</dbReference>
<accession>A0A5B9D869</accession>
<dbReference type="PANTHER" id="PTHR23421">
    <property type="entry name" value="BETA-GALACTOSIDASE RELATED"/>
    <property type="match status" value="1"/>
</dbReference>
<dbReference type="InterPro" id="IPR017853">
    <property type="entry name" value="GH"/>
</dbReference>
<dbReference type="EC" id="3.2.1.23" evidence="5"/>
<dbReference type="EMBL" id="CP042905">
    <property type="protein sequence ID" value="QEE15225.1"/>
    <property type="molecule type" value="Genomic_DNA"/>
</dbReference>
<keyword evidence="5" id="KW-0378">Hydrolase</keyword>
<dbReference type="KEGG" id="psyt:DSAG12_01049"/>
<dbReference type="InterPro" id="IPR054746">
    <property type="entry name" value="GLMA-like_second"/>
</dbReference>
<keyword evidence="6" id="KW-1185">Reference proteome</keyword>
<dbReference type="GO" id="GO:0004553">
    <property type="term" value="F:hydrolase activity, hydrolyzing O-glycosyl compounds"/>
    <property type="evidence" value="ECO:0007669"/>
    <property type="project" value="InterPro"/>
</dbReference>
<reference evidence="5 6" key="1">
    <citation type="journal article" date="2020" name="Nature">
        <title>Isolation of an archaeon at the prokaryote-eukaryote interface.</title>
        <authorList>
            <person name="Imachi H."/>
            <person name="Nobu M.K."/>
            <person name="Nakahara N."/>
            <person name="Morono Y."/>
            <person name="Ogawara M."/>
            <person name="Takaki Y."/>
            <person name="Takano Y."/>
            <person name="Uematsu K."/>
            <person name="Ikuta T."/>
            <person name="Ito M."/>
            <person name="Matsui Y."/>
            <person name="Miyazaki M."/>
            <person name="Murata K."/>
            <person name="Saito Y."/>
            <person name="Sakai S."/>
            <person name="Song C."/>
            <person name="Tasumi E."/>
            <person name="Yamanaka Y."/>
            <person name="Yamaguchi T."/>
            <person name="Kamagata Y."/>
            <person name="Tamaki H."/>
            <person name="Takai K."/>
        </authorList>
    </citation>
    <scope>NUCLEOTIDE SEQUENCE [LARGE SCALE GENOMIC DNA]</scope>
    <source>
        <strain evidence="5 6">MK-D1</strain>
    </source>
</reference>
<dbReference type="GeneID" id="41329047"/>
<proteinExistence type="inferred from homology"/>
<dbReference type="Proteomes" id="UP000321408">
    <property type="component" value="Chromosome"/>
</dbReference>
<evidence type="ECO:0000256" key="1">
    <source>
        <dbReference type="ARBA" id="ARBA00009809"/>
    </source>
</evidence>
<evidence type="ECO:0000259" key="3">
    <source>
        <dbReference type="Pfam" id="PF01301"/>
    </source>
</evidence>
<name>A0A5B9D869_9ARCH</name>
<dbReference type="OrthoDB" id="85141at2157"/>
<dbReference type="GO" id="GO:0005975">
    <property type="term" value="P:carbohydrate metabolic process"/>
    <property type="evidence" value="ECO:0007669"/>
    <property type="project" value="InterPro"/>
</dbReference>
<organism evidence="5 6">
    <name type="scientific">Promethearchaeum syntrophicum</name>
    <dbReference type="NCBI Taxonomy" id="2594042"/>
    <lineage>
        <taxon>Archaea</taxon>
        <taxon>Promethearchaeati</taxon>
        <taxon>Promethearchaeota</taxon>
        <taxon>Promethearchaeia</taxon>
        <taxon>Promethearchaeales</taxon>
        <taxon>Promethearchaeaceae</taxon>
        <taxon>Promethearchaeum</taxon>
    </lineage>
</organism>
<gene>
    <name evidence="5" type="ORF">DSAG12_01049</name>
</gene>
<reference evidence="5 6" key="2">
    <citation type="journal article" date="2024" name="Int. J. Syst. Evol. Microbiol.">
        <title>Promethearchaeum syntrophicum gen. nov., sp. nov., an anaerobic, obligately syntrophic archaeon, the first isolate of the lineage 'Asgard' archaea, and proposal of the new archaeal phylum Promethearchaeota phyl. nov. and kingdom Promethearchaeati regn. nov.</title>
        <authorList>
            <person name="Imachi H."/>
            <person name="Nobu M.K."/>
            <person name="Kato S."/>
            <person name="Takaki Y."/>
            <person name="Miyazaki M."/>
            <person name="Miyata M."/>
            <person name="Ogawara M."/>
            <person name="Saito Y."/>
            <person name="Sakai S."/>
            <person name="Tahara Y.O."/>
            <person name="Takano Y."/>
            <person name="Tasumi E."/>
            <person name="Uematsu K."/>
            <person name="Yoshimura T."/>
            <person name="Itoh T."/>
            <person name="Ohkuma M."/>
            <person name="Takai K."/>
        </authorList>
    </citation>
    <scope>NUCLEOTIDE SEQUENCE [LARGE SCALE GENOMIC DNA]</scope>
    <source>
        <strain evidence="5 6">MK-D1</strain>
    </source>
</reference>
<dbReference type="RefSeq" id="WP_162306575.1">
    <property type="nucleotide sequence ID" value="NZ_CP042905.2"/>
</dbReference>
<dbReference type="InterPro" id="IPR031330">
    <property type="entry name" value="Gly_Hdrlase_35_cat"/>
</dbReference>
<evidence type="ECO:0000313" key="5">
    <source>
        <dbReference type="EMBL" id="QEE15225.1"/>
    </source>
</evidence>
<dbReference type="InterPro" id="IPR001944">
    <property type="entry name" value="Glycoside_Hdrlase_35"/>
</dbReference>